<protein>
    <submittedName>
        <fullName evidence="1">Uncharacterized protein</fullName>
    </submittedName>
</protein>
<dbReference type="Proteomes" id="UP001497482">
    <property type="component" value="Chromosome 16"/>
</dbReference>
<gene>
    <name evidence="1" type="ORF">KC01_LOCUS13859</name>
</gene>
<organism evidence="1 2">
    <name type="scientific">Knipowitschia caucasica</name>
    <name type="common">Caucasian dwarf goby</name>
    <name type="synonym">Pomatoschistus caucasicus</name>
    <dbReference type="NCBI Taxonomy" id="637954"/>
    <lineage>
        <taxon>Eukaryota</taxon>
        <taxon>Metazoa</taxon>
        <taxon>Chordata</taxon>
        <taxon>Craniata</taxon>
        <taxon>Vertebrata</taxon>
        <taxon>Euteleostomi</taxon>
        <taxon>Actinopterygii</taxon>
        <taxon>Neopterygii</taxon>
        <taxon>Teleostei</taxon>
        <taxon>Neoteleostei</taxon>
        <taxon>Acanthomorphata</taxon>
        <taxon>Gobiaria</taxon>
        <taxon>Gobiiformes</taxon>
        <taxon>Gobioidei</taxon>
        <taxon>Gobiidae</taxon>
        <taxon>Gobiinae</taxon>
        <taxon>Knipowitschia</taxon>
    </lineage>
</organism>
<dbReference type="AlphaFoldDB" id="A0AAV2K0M9"/>
<evidence type="ECO:0000313" key="1">
    <source>
        <dbReference type="EMBL" id="CAL1583382.1"/>
    </source>
</evidence>
<reference evidence="1 2" key="1">
    <citation type="submission" date="2024-04" db="EMBL/GenBank/DDBJ databases">
        <authorList>
            <person name="Waldvogel A.-M."/>
            <person name="Schoenle A."/>
        </authorList>
    </citation>
    <scope>NUCLEOTIDE SEQUENCE [LARGE SCALE GENOMIC DNA]</scope>
</reference>
<proteinExistence type="predicted"/>
<evidence type="ECO:0000313" key="2">
    <source>
        <dbReference type="Proteomes" id="UP001497482"/>
    </source>
</evidence>
<keyword evidence="2" id="KW-1185">Reference proteome</keyword>
<name>A0AAV2K0M9_KNICA</name>
<accession>A0AAV2K0M9</accession>
<sequence>MRSADLLPHNDGFTVPFVHVEAHSSSPRLPGDFLVPVQSVWSSKAPHREILISIGVRKPRLRKDEKTGIGDLLSHRGPSFQLVQLVTERLRVPKQDGWERGQPSAVLEAQALQSPVDTSSSSPFAAYVSSRRIAKLRWNVWRWIRGPLREPEL</sequence>
<dbReference type="EMBL" id="OZ035838">
    <property type="protein sequence ID" value="CAL1583382.1"/>
    <property type="molecule type" value="Genomic_DNA"/>
</dbReference>